<accession>A0A318HFT0</accession>
<dbReference type="Gene3D" id="2.30.30.60">
    <property type="match status" value="1"/>
</dbReference>
<name>A0A318HFT0_9MYCO</name>
<dbReference type="InterPro" id="IPR023408">
    <property type="entry name" value="MscS_beta-dom_sf"/>
</dbReference>
<feature type="domain" description="Mechanosensitive ion channel MscS" evidence="1">
    <location>
        <begin position="2"/>
        <end position="42"/>
    </location>
</feature>
<reference evidence="3" key="1">
    <citation type="submission" date="2018-05" db="EMBL/GenBank/DDBJ databases">
        <authorList>
            <person name="Deangelis K."/>
            <person name="Huntemann M."/>
            <person name="Clum A."/>
            <person name="Pillay M."/>
            <person name="Palaniappan K."/>
            <person name="Varghese N."/>
            <person name="Mikhailova N."/>
            <person name="Stamatis D."/>
            <person name="Reddy T."/>
            <person name="Daum C."/>
            <person name="Shapiro N."/>
            <person name="Ivanova N."/>
            <person name="Kyrpides N."/>
            <person name="Woyke T."/>
        </authorList>
    </citation>
    <scope>NUCLEOTIDE SEQUENCE [LARGE SCALE GENOMIC DNA]</scope>
    <source>
        <strain evidence="3">GAS496</strain>
    </source>
</reference>
<evidence type="ECO:0000313" key="2">
    <source>
        <dbReference type="EMBL" id="PXX08353.1"/>
    </source>
</evidence>
<dbReference type="GO" id="GO:0016020">
    <property type="term" value="C:membrane"/>
    <property type="evidence" value="ECO:0007669"/>
    <property type="project" value="InterPro"/>
</dbReference>
<keyword evidence="3" id="KW-1185">Reference proteome</keyword>
<proteinExistence type="predicted"/>
<dbReference type="InterPro" id="IPR006685">
    <property type="entry name" value="MscS_channel_2nd"/>
</dbReference>
<dbReference type="EMBL" id="QJJU01000008">
    <property type="protein sequence ID" value="PXX08353.1"/>
    <property type="molecule type" value="Genomic_DNA"/>
</dbReference>
<dbReference type="GO" id="GO:0055085">
    <property type="term" value="P:transmembrane transport"/>
    <property type="evidence" value="ECO:0007669"/>
    <property type="project" value="InterPro"/>
</dbReference>
<dbReference type="Pfam" id="PF00924">
    <property type="entry name" value="MS_channel_2nd"/>
    <property type="match status" value="1"/>
</dbReference>
<dbReference type="Proteomes" id="UP000247781">
    <property type="component" value="Unassembled WGS sequence"/>
</dbReference>
<evidence type="ECO:0000313" key="3">
    <source>
        <dbReference type="Proteomes" id="UP000247781"/>
    </source>
</evidence>
<organism evidence="2 3">
    <name type="scientific">Mycolicibacterium moriokaense</name>
    <dbReference type="NCBI Taxonomy" id="39691"/>
    <lineage>
        <taxon>Bacteria</taxon>
        <taxon>Bacillati</taxon>
        <taxon>Actinomycetota</taxon>
        <taxon>Actinomycetes</taxon>
        <taxon>Mycobacteriales</taxon>
        <taxon>Mycobacteriaceae</taxon>
        <taxon>Mycolicibacterium</taxon>
    </lineage>
</organism>
<dbReference type="AlphaFoldDB" id="A0A318HFT0"/>
<gene>
    <name evidence="2" type="ORF">C8E89_10817</name>
</gene>
<evidence type="ECO:0000259" key="1">
    <source>
        <dbReference type="Pfam" id="PF00924"/>
    </source>
</evidence>
<protein>
    <submittedName>
        <fullName evidence="2">Mechanosensitive ion channel-like protein</fullName>
    </submittedName>
</protein>
<comment type="caution">
    <text evidence="2">The sequence shown here is derived from an EMBL/GenBank/DDBJ whole genome shotgun (WGS) entry which is preliminary data.</text>
</comment>
<sequence length="49" mass="5509">MNFHIGDKVQLGTRAGTVTDVGTILIQVKTTEGRLRVVCPWELARTRDR</sequence>
<reference evidence="2 3" key="2">
    <citation type="submission" date="2018-06" db="EMBL/GenBank/DDBJ databases">
        <title>Sequencing of bacterial isolates from soil warming experiment in Harvard Forest, Massachusetts, USA.</title>
        <authorList>
            <person name="Deangelis K.PhD."/>
        </authorList>
    </citation>
    <scope>NUCLEOTIDE SEQUENCE [LARGE SCALE GENOMIC DNA]</scope>
    <source>
        <strain evidence="2 3">GAS496</strain>
    </source>
</reference>